<gene>
    <name evidence="2" type="ORF">AXI58_04605</name>
</gene>
<feature type="domain" description="DUF8096" evidence="1">
    <location>
        <begin position="17"/>
        <end position="59"/>
    </location>
</feature>
<organism evidence="2 3">
    <name type="scientific">Bacillus nakamurai</name>
    <dbReference type="NCBI Taxonomy" id="1793963"/>
    <lineage>
        <taxon>Bacteria</taxon>
        <taxon>Bacillati</taxon>
        <taxon>Bacillota</taxon>
        <taxon>Bacilli</taxon>
        <taxon>Bacillales</taxon>
        <taxon>Bacillaceae</taxon>
        <taxon>Bacillus</taxon>
    </lineage>
</organism>
<evidence type="ECO:0000313" key="2">
    <source>
        <dbReference type="EMBL" id="KXZ13422.1"/>
    </source>
</evidence>
<dbReference type="OrthoDB" id="2679802at2"/>
<sequence length="61" mass="7156">METKKEFETKGYDTSVIYEFNEYPDAHSGRCDNCDYTLFKSSVKGGKFLRECRRCGMKKNI</sequence>
<evidence type="ECO:0000259" key="1">
    <source>
        <dbReference type="Pfam" id="PF26372"/>
    </source>
</evidence>
<dbReference type="EMBL" id="LSBA01000038">
    <property type="protein sequence ID" value="KXZ13422.1"/>
    <property type="molecule type" value="Genomic_DNA"/>
</dbReference>
<protein>
    <recommendedName>
        <fullName evidence="1">DUF8096 domain-containing protein</fullName>
    </recommendedName>
</protein>
<dbReference type="Proteomes" id="UP000075430">
    <property type="component" value="Unassembled WGS sequence"/>
</dbReference>
<proteinExistence type="predicted"/>
<dbReference type="Pfam" id="PF26372">
    <property type="entry name" value="DUF8096"/>
    <property type="match status" value="1"/>
</dbReference>
<comment type="caution">
    <text evidence="2">The sequence shown here is derived from an EMBL/GenBank/DDBJ whole genome shotgun (WGS) entry which is preliminary data.</text>
</comment>
<dbReference type="RefSeq" id="WP_053573476.1">
    <property type="nucleotide sequence ID" value="NZ_JAJJBV010000035.1"/>
</dbReference>
<dbReference type="AlphaFoldDB" id="A0A150F446"/>
<accession>A0A150F446</accession>
<name>A0A150F446_9BACI</name>
<evidence type="ECO:0000313" key="3">
    <source>
        <dbReference type="Proteomes" id="UP000075430"/>
    </source>
</evidence>
<keyword evidence="3" id="KW-1185">Reference proteome</keyword>
<reference evidence="3" key="1">
    <citation type="submission" date="2016-02" db="EMBL/GenBank/DDBJ databases">
        <authorList>
            <person name="Dunlap C."/>
        </authorList>
    </citation>
    <scope>NUCLEOTIDE SEQUENCE [LARGE SCALE GENOMIC DNA]</scope>
    <source>
        <strain evidence="3">NRRL B-41092</strain>
    </source>
</reference>
<dbReference type="InterPro" id="IPR058409">
    <property type="entry name" value="DUF8096"/>
</dbReference>